<feature type="binding site" evidence="1">
    <location>
        <position position="191"/>
    </location>
    <ligand>
        <name>[4Fe-4S] cluster</name>
        <dbReference type="ChEBI" id="CHEBI:49883"/>
    </ligand>
</feature>
<dbReference type="InterPro" id="IPR043693">
    <property type="entry name" value="UbiV"/>
</dbReference>
<dbReference type="GO" id="GO:0008233">
    <property type="term" value="F:peptidase activity"/>
    <property type="evidence" value="ECO:0007669"/>
    <property type="project" value="UniProtKB-KW"/>
</dbReference>
<dbReference type="PANTHER" id="PTHR30217:SF11">
    <property type="entry name" value="UBIQUINONE BIOSYNTHESIS PROTEIN UBIV"/>
    <property type="match status" value="1"/>
</dbReference>
<dbReference type="UniPathway" id="UPA00232"/>
<feature type="binding site" evidence="1">
    <location>
        <position position="39"/>
    </location>
    <ligand>
        <name>[4Fe-4S] cluster</name>
        <dbReference type="ChEBI" id="CHEBI:49883"/>
    </ligand>
</feature>
<dbReference type="RefSeq" id="WP_184102048.1">
    <property type="nucleotide sequence ID" value="NZ_JACHHN010000006.1"/>
</dbReference>
<dbReference type="NCBIfam" id="NF011991">
    <property type="entry name" value="PRK15447.1"/>
    <property type="match status" value="1"/>
</dbReference>
<comment type="function">
    <text evidence="1">Required for O(2)-independent ubiquinone (coenzyme Q) biosynthesis. Together with UbiU, is essential for the C6-hydroxylation reaction in the oxygen-independent ubiquinone biosynthesis pathway.</text>
</comment>
<dbReference type="InterPro" id="IPR051454">
    <property type="entry name" value="RNA/ubiquinone_mod_enzymes"/>
</dbReference>
<comment type="cofactor">
    <cofactor evidence="1">
        <name>[4Fe-4S] cluster</name>
        <dbReference type="ChEBI" id="CHEBI:49883"/>
    </cofactor>
</comment>
<organism evidence="2 3">
    <name type="scientific">Silvimonas terrae</name>
    <dbReference type="NCBI Taxonomy" id="300266"/>
    <lineage>
        <taxon>Bacteria</taxon>
        <taxon>Pseudomonadati</taxon>
        <taxon>Pseudomonadota</taxon>
        <taxon>Betaproteobacteria</taxon>
        <taxon>Neisseriales</taxon>
        <taxon>Chitinibacteraceae</taxon>
        <taxon>Silvimonas</taxon>
    </lineage>
</organism>
<protein>
    <recommendedName>
        <fullName evidence="1">Ubiquinone biosynthesis protein UbiV</fullName>
    </recommendedName>
</protein>
<dbReference type="GO" id="GO:0006744">
    <property type="term" value="P:ubiquinone biosynthetic process"/>
    <property type="evidence" value="ECO:0007669"/>
    <property type="project" value="UniProtKB-UniRule"/>
</dbReference>
<evidence type="ECO:0000313" key="2">
    <source>
        <dbReference type="EMBL" id="MBB5192378.1"/>
    </source>
</evidence>
<comment type="pathway">
    <text evidence="1">Cofactor biosynthesis; ubiquinone biosynthesis.</text>
</comment>
<sequence>MKLTLGPLLYYWPRQQVLDFYEAAATWPVDTIYLGEVVCARRHELRTADWIALAQQLKTAGKNVVLSSQALLESAGDLISLRKLAEAGFALEANDMGAVRIARDAGAPIIAGPHLNIYNGATLDWYASMGAIGWVPALEMSGAALRQLLAERQCTIQTEVFGHGHAPLAFSARCFTARHFDLNKDACEFRCIEHPDGLPVNTREGQPFLRINGIQTQSATCQSLWNDLPELAASGVDAVRISPQAQYTQEWVAAWAAALAGTATPPDVATWQPEGISNGYWHGKAGLAHIVGSST</sequence>
<comment type="caution">
    <text evidence="2">The sequence shown here is derived from an EMBL/GenBank/DDBJ whole genome shotgun (WGS) entry which is preliminary data.</text>
</comment>
<keyword evidence="2" id="KW-0378">Hydrolase</keyword>
<name>A0A840RIM8_9NEIS</name>
<reference evidence="2 3" key="1">
    <citation type="submission" date="2020-08" db="EMBL/GenBank/DDBJ databases">
        <title>Genomic Encyclopedia of Type Strains, Phase IV (KMG-IV): sequencing the most valuable type-strain genomes for metagenomic binning, comparative biology and taxonomic classification.</title>
        <authorList>
            <person name="Goeker M."/>
        </authorList>
    </citation>
    <scope>NUCLEOTIDE SEQUENCE [LARGE SCALE GENOMIC DNA]</scope>
    <source>
        <strain evidence="2 3">DSM 18233</strain>
    </source>
</reference>
<dbReference type="HAMAP" id="MF_02233">
    <property type="entry name" value="UbiV"/>
    <property type="match status" value="1"/>
</dbReference>
<feature type="binding site" evidence="1">
    <location>
        <position position="174"/>
    </location>
    <ligand>
        <name>[4Fe-4S] cluster</name>
        <dbReference type="ChEBI" id="CHEBI:49883"/>
    </ligand>
</feature>
<dbReference type="GO" id="GO:0006508">
    <property type="term" value="P:proteolysis"/>
    <property type="evidence" value="ECO:0007669"/>
    <property type="project" value="UniProtKB-KW"/>
</dbReference>
<keyword evidence="1" id="KW-0408">Iron</keyword>
<feature type="binding site" evidence="1">
    <location>
        <position position="187"/>
    </location>
    <ligand>
        <name>[4Fe-4S] cluster</name>
        <dbReference type="ChEBI" id="CHEBI:49883"/>
    </ligand>
</feature>
<dbReference type="PANTHER" id="PTHR30217">
    <property type="entry name" value="PEPTIDASE U32 FAMILY"/>
    <property type="match status" value="1"/>
</dbReference>
<keyword evidence="1" id="KW-0411">Iron-sulfur</keyword>
<keyword evidence="1" id="KW-0831">Ubiquinone biosynthesis</keyword>
<keyword evidence="1" id="KW-0004">4Fe-4S</keyword>
<dbReference type="Proteomes" id="UP000543030">
    <property type="component" value="Unassembled WGS sequence"/>
</dbReference>
<dbReference type="GO" id="GO:0046872">
    <property type="term" value="F:metal ion binding"/>
    <property type="evidence" value="ECO:0007669"/>
    <property type="project" value="UniProtKB-KW"/>
</dbReference>
<dbReference type="GO" id="GO:0051539">
    <property type="term" value="F:4 iron, 4 sulfur cluster binding"/>
    <property type="evidence" value="ECO:0007669"/>
    <property type="project" value="UniProtKB-UniRule"/>
</dbReference>
<gene>
    <name evidence="1" type="primary">ubiV</name>
    <name evidence="2" type="ORF">HNQ50_003119</name>
</gene>
<accession>A0A840RIM8</accession>
<evidence type="ECO:0000313" key="3">
    <source>
        <dbReference type="Proteomes" id="UP000543030"/>
    </source>
</evidence>
<keyword evidence="3" id="KW-1185">Reference proteome</keyword>
<comment type="subunit">
    <text evidence="1">Forms a heterodimer with UbiU.</text>
</comment>
<dbReference type="Pfam" id="PF01136">
    <property type="entry name" value="Peptidase_U32"/>
    <property type="match status" value="1"/>
</dbReference>
<evidence type="ECO:0000256" key="1">
    <source>
        <dbReference type="HAMAP-Rule" id="MF_02233"/>
    </source>
</evidence>
<dbReference type="AlphaFoldDB" id="A0A840RIM8"/>
<dbReference type="InterPro" id="IPR001539">
    <property type="entry name" value="Peptidase_U32"/>
</dbReference>
<comment type="similarity">
    <text evidence="1">Belongs to the peptidase U32 family. UbiV subfamily.</text>
</comment>
<keyword evidence="1" id="KW-0479">Metal-binding</keyword>
<dbReference type="EMBL" id="JACHHN010000006">
    <property type="protein sequence ID" value="MBB5192378.1"/>
    <property type="molecule type" value="Genomic_DNA"/>
</dbReference>
<keyword evidence="2" id="KW-0645">Protease</keyword>
<proteinExistence type="inferred from homology"/>